<evidence type="ECO:0000313" key="2">
    <source>
        <dbReference type="EMBL" id="CEL64888.1"/>
    </source>
</evidence>
<proteinExistence type="predicted"/>
<dbReference type="Gene3D" id="3.70.10.10">
    <property type="match status" value="1"/>
</dbReference>
<gene>
    <name evidence="2" type="ORF">BN1204_007570</name>
</gene>
<name>A0A0F7U548_NEOCL</name>
<feature type="region of interest" description="Disordered" evidence="1">
    <location>
        <begin position="147"/>
        <end position="179"/>
    </location>
</feature>
<protein>
    <submittedName>
        <fullName evidence="2">Uncharacterized protein</fullName>
    </submittedName>
</protein>
<feature type="compositionally biased region" description="Basic and acidic residues" evidence="1">
    <location>
        <begin position="1"/>
        <end position="10"/>
    </location>
</feature>
<feature type="region of interest" description="Disordered" evidence="1">
    <location>
        <begin position="295"/>
        <end position="351"/>
    </location>
</feature>
<reference evidence="2" key="1">
    <citation type="journal article" date="2015" name="PLoS ONE">
        <title>Comprehensive Evaluation of Toxoplasma gondii VEG and Neospora caninum LIV Genomes with Tachyzoite Stage Transcriptome and Proteome Defines Novel Transcript Features.</title>
        <authorList>
            <person name="Ramaprasad A."/>
            <person name="Mourier T."/>
            <person name="Naeem R."/>
            <person name="Malas T.B."/>
            <person name="Moussa E."/>
            <person name="Panigrahi A."/>
            <person name="Vermont S.J."/>
            <person name="Otto T.D."/>
            <person name="Wastling J."/>
            <person name="Pain A."/>
        </authorList>
    </citation>
    <scope>NUCLEOTIDE SEQUENCE</scope>
    <source>
        <strain evidence="2">Liverpool</strain>
    </source>
</reference>
<accession>A0A0F7U548</accession>
<dbReference type="AlphaFoldDB" id="A0A0F7U548"/>
<feature type="region of interest" description="Disordered" evidence="1">
    <location>
        <begin position="1"/>
        <end position="47"/>
    </location>
</feature>
<dbReference type="EMBL" id="LN714477">
    <property type="protein sequence ID" value="CEL64888.1"/>
    <property type="molecule type" value="Genomic_DNA"/>
</dbReference>
<sequence>METARDDGDTSPRAASRGACLCPAAERRKRWKPQSASETNDAEGASHAPEAVQFEVEDVRFFAQLLSVVIPHSAGGVPPVSIFDGAGDSGRNRNASGRAASGQEGDWNCVFVQWKERELRLRGVSRGRDVYSDLRLASSFFPAFEYKPRRPGRGRDERGKKRRTDSDRDAEPSDTESEEHQVMIRVHELINALMLFGENAHIRVRYVFDEGLLTILLHERPVARGASVDDEEEAISEICVKTFSVSQHERLPDLCAFSPSCSSSSADYLRMSPQAFREILVDLLGADEDAAAGSGDVRLSVYPPPLPNVPFPEEGERDVPQQENRGSGNIEGREPTAVPTSSVHERKPRTSHQSVAQEVALGLDPVLFPRLQLSRPHAHTYKLRSLLSVVPALKLATGLRLEWHEDGLLLLQLLIKPQLQTRLFLHFYLFATVTQPQN</sequence>
<organism evidence="2">
    <name type="scientific">Neospora caninum (strain Liverpool)</name>
    <dbReference type="NCBI Taxonomy" id="572307"/>
    <lineage>
        <taxon>Eukaryota</taxon>
        <taxon>Sar</taxon>
        <taxon>Alveolata</taxon>
        <taxon>Apicomplexa</taxon>
        <taxon>Conoidasida</taxon>
        <taxon>Coccidia</taxon>
        <taxon>Eucoccidiorida</taxon>
        <taxon>Eimeriorina</taxon>
        <taxon>Sarcocystidae</taxon>
        <taxon>Neospora</taxon>
    </lineage>
</organism>
<feature type="compositionally biased region" description="Basic and acidic residues" evidence="1">
    <location>
        <begin position="153"/>
        <end position="171"/>
    </location>
</feature>
<evidence type="ECO:0000256" key="1">
    <source>
        <dbReference type="SAM" id="MobiDB-lite"/>
    </source>
</evidence>